<evidence type="ECO:0000313" key="9">
    <source>
        <dbReference type="Proteomes" id="UP001205185"/>
    </source>
</evidence>
<comment type="catalytic activity">
    <reaction evidence="1">
        <text>a 4-O-methyl-thymidine in DNA + L-cysteinyl-[protein] = a thymidine in DNA + S-methyl-L-cysteinyl-[protein]</text>
        <dbReference type="Rhea" id="RHEA:53428"/>
        <dbReference type="Rhea" id="RHEA-COMP:10131"/>
        <dbReference type="Rhea" id="RHEA-COMP:10132"/>
        <dbReference type="Rhea" id="RHEA-COMP:13555"/>
        <dbReference type="Rhea" id="RHEA-COMP:13556"/>
        <dbReference type="ChEBI" id="CHEBI:29950"/>
        <dbReference type="ChEBI" id="CHEBI:82612"/>
        <dbReference type="ChEBI" id="CHEBI:137386"/>
        <dbReference type="ChEBI" id="CHEBI:137387"/>
        <dbReference type="EC" id="2.1.1.63"/>
    </reaction>
</comment>
<evidence type="ECO:0000256" key="5">
    <source>
        <dbReference type="ARBA" id="ARBA00023204"/>
    </source>
</evidence>
<organism evidence="8 9">
    <name type="scientific">Actinokineospora diospyrosa</name>
    <dbReference type="NCBI Taxonomy" id="103728"/>
    <lineage>
        <taxon>Bacteria</taxon>
        <taxon>Bacillati</taxon>
        <taxon>Actinomycetota</taxon>
        <taxon>Actinomycetes</taxon>
        <taxon>Pseudonocardiales</taxon>
        <taxon>Pseudonocardiaceae</taxon>
        <taxon>Actinokineospora</taxon>
    </lineage>
</organism>
<proteinExistence type="predicted"/>
<evidence type="ECO:0000259" key="7">
    <source>
        <dbReference type="Pfam" id="PF01035"/>
    </source>
</evidence>
<dbReference type="PANTHER" id="PTHR10815">
    <property type="entry name" value="METHYLATED-DNA--PROTEIN-CYSTEINE METHYLTRANSFERASE"/>
    <property type="match status" value="1"/>
</dbReference>
<evidence type="ECO:0000313" key="8">
    <source>
        <dbReference type="EMBL" id="MCP2273482.1"/>
    </source>
</evidence>
<comment type="caution">
    <text evidence="8">The sequence shown here is derived from an EMBL/GenBank/DDBJ whole genome shotgun (WGS) entry which is preliminary data.</text>
</comment>
<accession>A0ABT1ILE6</accession>
<dbReference type="RefSeq" id="WP_253890685.1">
    <property type="nucleotide sequence ID" value="NZ_BAAAVB010000004.1"/>
</dbReference>
<gene>
    <name evidence="8" type="ORF">LV75_006012</name>
</gene>
<keyword evidence="9" id="KW-1185">Reference proteome</keyword>
<evidence type="ECO:0000256" key="2">
    <source>
        <dbReference type="ARBA" id="ARBA00022603"/>
    </source>
</evidence>
<evidence type="ECO:0000256" key="1">
    <source>
        <dbReference type="ARBA" id="ARBA00001286"/>
    </source>
</evidence>
<dbReference type="CDD" id="cd06445">
    <property type="entry name" value="ATase"/>
    <property type="match status" value="1"/>
</dbReference>
<dbReference type="SUPFAM" id="SSF46767">
    <property type="entry name" value="Methylated DNA-protein cysteine methyltransferase, C-terminal domain"/>
    <property type="match status" value="1"/>
</dbReference>
<comment type="catalytic activity">
    <reaction evidence="6">
        <text>a 6-O-methyl-2'-deoxyguanosine in DNA + L-cysteinyl-[protein] = S-methyl-L-cysteinyl-[protein] + a 2'-deoxyguanosine in DNA</text>
        <dbReference type="Rhea" id="RHEA:24000"/>
        <dbReference type="Rhea" id="RHEA-COMP:10131"/>
        <dbReference type="Rhea" id="RHEA-COMP:10132"/>
        <dbReference type="Rhea" id="RHEA-COMP:11367"/>
        <dbReference type="Rhea" id="RHEA-COMP:11368"/>
        <dbReference type="ChEBI" id="CHEBI:29950"/>
        <dbReference type="ChEBI" id="CHEBI:82612"/>
        <dbReference type="ChEBI" id="CHEBI:85445"/>
        <dbReference type="ChEBI" id="CHEBI:85448"/>
        <dbReference type="EC" id="2.1.1.63"/>
    </reaction>
</comment>
<keyword evidence="5" id="KW-0234">DNA repair</keyword>
<reference evidence="8 9" key="1">
    <citation type="submission" date="2022-06" db="EMBL/GenBank/DDBJ databases">
        <title>Genomic Encyclopedia of Archaeal and Bacterial Type Strains, Phase II (KMG-II): from individual species to whole genera.</title>
        <authorList>
            <person name="Goeker M."/>
        </authorList>
    </citation>
    <scope>NUCLEOTIDE SEQUENCE [LARGE SCALE GENOMIC DNA]</scope>
    <source>
        <strain evidence="8 9">DSM 44255</strain>
    </source>
</reference>
<name>A0ABT1ILE6_9PSEU</name>
<dbReference type="Gene3D" id="3.30.160.70">
    <property type="entry name" value="Methylated DNA-protein cysteine methyltransferase domain"/>
    <property type="match status" value="1"/>
</dbReference>
<dbReference type="Gene3D" id="1.10.10.10">
    <property type="entry name" value="Winged helix-like DNA-binding domain superfamily/Winged helix DNA-binding domain"/>
    <property type="match status" value="1"/>
</dbReference>
<dbReference type="EMBL" id="JAMTCO010000017">
    <property type="protein sequence ID" value="MCP2273482.1"/>
    <property type="molecule type" value="Genomic_DNA"/>
</dbReference>
<protein>
    <submittedName>
        <fullName evidence="8">Methylated-DNA-[protein]-cysteine S-methyltransferase</fullName>
    </submittedName>
</protein>
<sequence>MGVTVRTARTEFGELSVAARAGAVVGCQFMAAERLAQRFGGADDGDSRVAEWAVEEITGYLAGAVREFTAPVRLGVSEFDQRVLAALTERVGYGTTVSYGWLAKEMGLPVTASRAVGKALAGNPVLVLVPCHRVVGASGALTGYAGGLPVKRALLDLETGTPEDLLLF</sequence>
<evidence type="ECO:0000256" key="3">
    <source>
        <dbReference type="ARBA" id="ARBA00022679"/>
    </source>
</evidence>
<evidence type="ECO:0000256" key="4">
    <source>
        <dbReference type="ARBA" id="ARBA00022763"/>
    </source>
</evidence>
<dbReference type="PROSITE" id="PS00374">
    <property type="entry name" value="MGMT"/>
    <property type="match status" value="1"/>
</dbReference>
<dbReference type="NCBIfam" id="TIGR00589">
    <property type="entry name" value="ogt"/>
    <property type="match status" value="1"/>
</dbReference>
<feature type="domain" description="Methylated-DNA-[protein]-cysteine S-methyltransferase DNA binding" evidence="7">
    <location>
        <begin position="78"/>
        <end position="159"/>
    </location>
</feature>
<keyword evidence="4" id="KW-0227">DNA damage</keyword>
<dbReference type="InterPro" id="IPR001497">
    <property type="entry name" value="MethylDNA_cys_MeTrfase_AS"/>
</dbReference>
<dbReference type="InterPro" id="IPR036388">
    <property type="entry name" value="WH-like_DNA-bd_sf"/>
</dbReference>
<evidence type="ECO:0000256" key="6">
    <source>
        <dbReference type="ARBA" id="ARBA00049348"/>
    </source>
</evidence>
<keyword evidence="3" id="KW-0808">Transferase</keyword>
<dbReference type="InterPro" id="IPR036217">
    <property type="entry name" value="MethylDNA_cys_MeTrfase_DNAb"/>
</dbReference>
<dbReference type="PANTHER" id="PTHR10815:SF13">
    <property type="entry name" value="METHYLATED-DNA--PROTEIN-CYSTEINE METHYLTRANSFERASE"/>
    <property type="match status" value="1"/>
</dbReference>
<dbReference type="Pfam" id="PF01035">
    <property type="entry name" value="DNA_binding_1"/>
    <property type="match status" value="1"/>
</dbReference>
<dbReference type="Proteomes" id="UP001205185">
    <property type="component" value="Unassembled WGS sequence"/>
</dbReference>
<keyword evidence="2" id="KW-0489">Methyltransferase</keyword>
<dbReference type="InterPro" id="IPR014048">
    <property type="entry name" value="MethylDNA_cys_MeTrfase_DNA-bd"/>
</dbReference>